<keyword evidence="8" id="KW-0299">Galactose metabolism</keyword>
<protein>
    <recommendedName>
        <fullName evidence="6 11">UDP-glucose 4-epimerase</fullName>
        <ecNumber evidence="5 11">5.1.3.2</ecNumber>
    </recommendedName>
</protein>
<evidence type="ECO:0000313" key="13">
    <source>
        <dbReference type="EMBL" id="MFB0843288.1"/>
    </source>
</evidence>
<comment type="similarity">
    <text evidence="4 11">Belongs to the NAD(P)-dependent epimerase/dehydratase family.</text>
</comment>
<comment type="subunit">
    <text evidence="11">Homodimer.</text>
</comment>
<evidence type="ECO:0000256" key="9">
    <source>
        <dbReference type="ARBA" id="ARBA00023235"/>
    </source>
</evidence>
<evidence type="ECO:0000256" key="1">
    <source>
        <dbReference type="ARBA" id="ARBA00000083"/>
    </source>
</evidence>
<accession>A0ABV4UZM7</accession>
<evidence type="ECO:0000256" key="8">
    <source>
        <dbReference type="ARBA" id="ARBA00023144"/>
    </source>
</evidence>
<dbReference type="CDD" id="cd05247">
    <property type="entry name" value="UDP_G4E_1_SDR_e"/>
    <property type="match status" value="1"/>
</dbReference>
<evidence type="ECO:0000259" key="12">
    <source>
        <dbReference type="Pfam" id="PF01370"/>
    </source>
</evidence>
<organism evidence="13 14">
    <name type="scientific">Paenibacillus oleatilyticus</name>
    <dbReference type="NCBI Taxonomy" id="2594886"/>
    <lineage>
        <taxon>Bacteria</taxon>
        <taxon>Bacillati</taxon>
        <taxon>Bacillota</taxon>
        <taxon>Bacilli</taxon>
        <taxon>Bacillales</taxon>
        <taxon>Paenibacillaceae</taxon>
        <taxon>Paenibacillus</taxon>
    </lineage>
</organism>
<evidence type="ECO:0000256" key="4">
    <source>
        <dbReference type="ARBA" id="ARBA00007637"/>
    </source>
</evidence>
<sequence length="329" mass="36574">MAILVTGGAGYIGSHMVKELLDREEDVIVLDNFQQGHEAAVLGGKLFVGDIRDTSILNKIFENHAIEAVIHFAASALVGESMVNPSKYYSNNLYGTLCLLDAMHQYGVKKIVFSSTAATYGEPVKVPIQETDATIPTNAYGETKLAVEKMLRWYDTAHDIKYIALRYFNASGAHESGLIGEDHEPETHLIPIVLQVALGQRSKIDIYGDDYPTKDGTCIRDYLHVSDLVDAHILALEKLRTGGESKIYNLGNGKGYSVKEIIETARIVTGHQIPAEIKERRNGDPAVLIASSDKIKSELNWTPIRTKLEQIIESAWKWHLNHPMGYRKE</sequence>
<dbReference type="GO" id="GO:0003978">
    <property type="term" value="F:UDP-glucose 4-epimerase activity"/>
    <property type="evidence" value="ECO:0007669"/>
    <property type="project" value="UniProtKB-EC"/>
</dbReference>
<dbReference type="Gene3D" id="3.40.50.720">
    <property type="entry name" value="NAD(P)-binding Rossmann-like Domain"/>
    <property type="match status" value="1"/>
</dbReference>
<dbReference type="InterPro" id="IPR001509">
    <property type="entry name" value="Epimerase_deHydtase"/>
</dbReference>
<evidence type="ECO:0000256" key="7">
    <source>
        <dbReference type="ARBA" id="ARBA00023027"/>
    </source>
</evidence>
<dbReference type="PANTHER" id="PTHR43725:SF53">
    <property type="entry name" value="UDP-ARABINOSE 4-EPIMERASE 1"/>
    <property type="match status" value="1"/>
</dbReference>
<evidence type="ECO:0000313" key="14">
    <source>
        <dbReference type="Proteomes" id="UP001575622"/>
    </source>
</evidence>
<dbReference type="EMBL" id="JBHDLN010000006">
    <property type="protein sequence ID" value="MFB0843288.1"/>
    <property type="molecule type" value="Genomic_DNA"/>
</dbReference>
<dbReference type="EC" id="5.1.3.2" evidence="5 11"/>
<reference evidence="13 14" key="1">
    <citation type="submission" date="2024-09" db="EMBL/GenBank/DDBJ databases">
        <authorList>
            <person name="Makale K.P.P."/>
            <person name="Makhzoum A."/>
            <person name="Rantong G."/>
            <person name="Rahube T.O."/>
        </authorList>
    </citation>
    <scope>NUCLEOTIDE SEQUENCE [LARGE SCALE GENOMIC DNA]</scope>
    <source>
        <strain evidence="13 14">KM_D13</strain>
    </source>
</reference>
<evidence type="ECO:0000256" key="6">
    <source>
        <dbReference type="ARBA" id="ARBA00018569"/>
    </source>
</evidence>
<evidence type="ECO:0000256" key="5">
    <source>
        <dbReference type="ARBA" id="ARBA00013189"/>
    </source>
</evidence>
<dbReference type="RefSeq" id="WP_373951901.1">
    <property type="nucleotide sequence ID" value="NZ_JBHDLN010000006.1"/>
</dbReference>
<keyword evidence="14" id="KW-1185">Reference proteome</keyword>
<comment type="catalytic activity">
    <reaction evidence="1 11">
        <text>UDP-alpha-D-glucose = UDP-alpha-D-galactose</text>
        <dbReference type="Rhea" id="RHEA:22168"/>
        <dbReference type="ChEBI" id="CHEBI:58885"/>
        <dbReference type="ChEBI" id="CHEBI:66914"/>
        <dbReference type="EC" id="5.1.3.2"/>
    </reaction>
</comment>
<dbReference type="NCBIfam" id="TIGR01179">
    <property type="entry name" value="galE"/>
    <property type="match status" value="1"/>
</dbReference>
<comment type="pathway">
    <text evidence="3 11">Carbohydrate metabolism; galactose metabolism.</text>
</comment>
<name>A0ABV4UZM7_9BACL</name>
<keyword evidence="9 11" id="KW-0413">Isomerase</keyword>
<feature type="domain" description="NAD-dependent epimerase/dehydratase" evidence="12">
    <location>
        <begin position="3"/>
        <end position="251"/>
    </location>
</feature>
<dbReference type="Gene3D" id="3.90.25.10">
    <property type="entry name" value="UDP-galactose 4-epimerase, domain 1"/>
    <property type="match status" value="1"/>
</dbReference>
<dbReference type="PANTHER" id="PTHR43725">
    <property type="entry name" value="UDP-GLUCOSE 4-EPIMERASE"/>
    <property type="match status" value="1"/>
</dbReference>
<dbReference type="Proteomes" id="UP001575622">
    <property type="component" value="Unassembled WGS sequence"/>
</dbReference>
<evidence type="ECO:0000256" key="3">
    <source>
        <dbReference type="ARBA" id="ARBA00004947"/>
    </source>
</evidence>
<evidence type="ECO:0000256" key="11">
    <source>
        <dbReference type="RuleBase" id="RU366046"/>
    </source>
</evidence>
<dbReference type="SUPFAM" id="SSF51735">
    <property type="entry name" value="NAD(P)-binding Rossmann-fold domains"/>
    <property type="match status" value="1"/>
</dbReference>
<dbReference type="InterPro" id="IPR005886">
    <property type="entry name" value="UDP_G4E"/>
</dbReference>
<gene>
    <name evidence="13" type="primary">galE</name>
    <name evidence="13" type="ORF">ACEU3E_14005</name>
</gene>
<keyword evidence="7 11" id="KW-0520">NAD</keyword>
<comment type="caution">
    <text evidence="13">The sequence shown here is derived from an EMBL/GenBank/DDBJ whole genome shotgun (WGS) entry which is preliminary data.</text>
</comment>
<proteinExistence type="inferred from homology"/>
<dbReference type="Pfam" id="PF01370">
    <property type="entry name" value="Epimerase"/>
    <property type="match status" value="1"/>
</dbReference>
<keyword evidence="10 11" id="KW-0119">Carbohydrate metabolism</keyword>
<comment type="cofactor">
    <cofactor evidence="2 11">
        <name>NAD(+)</name>
        <dbReference type="ChEBI" id="CHEBI:57540"/>
    </cofactor>
</comment>
<evidence type="ECO:0000256" key="2">
    <source>
        <dbReference type="ARBA" id="ARBA00001911"/>
    </source>
</evidence>
<evidence type="ECO:0000256" key="10">
    <source>
        <dbReference type="ARBA" id="ARBA00023277"/>
    </source>
</evidence>
<dbReference type="InterPro" id="IPR036291">
    <property type="entry name" value="NAD(P)-bd_dom_sf"/>
</dbReference>